<sequence length="1323" mass="147416">MEKATVMEETHQKINSNNASMAVGSYVKIDSISIDLDNVNDKRDAGKCEHFSMRGFVSEIRKKDWKMCWPFASESEQNSFEETKSMLPHLNVPKFKWWRCHNCTQEIGSGSVVKNHHPGFNSCNAGSKFTCSQMPSSADTAILLPDIQQAPKSGIVEGRIVDAHISTNVSSSMLHPSSCSDKKEEKVEVATTTFLGRETGLKDDMSHEIPRLTVVVNEFDSNKMQEKHKCDTGTEALKLESNRFVEFIKQSCESHEGTDFEFPIGNHKCKARNPPKICQREKHASMDEQQELVIASGTSMSPRLNDEAGNAVKEQTKVLNDEASNAVKEQTNGDLVLNDCDYASSESFEILDENNLQDHHQDKSGGSHRRKNRKVRLLTELLFDNGDGKTGHISTEDSPSNEINSASPMVEMVSIPQGQVSLQENLTGGLDENKKRKLPYDGEWRSPQMSFPNHVNKKVKDTNGDVETATGNADSEIEKDGFGGIRLQTDMANYWNKCSIDRSPINGKKKNKKTQVTDACLPLAQTEESLPKQIQDKIGISSKVIVDNGIPPRLMQDAYAAKGMDQIILPAVRKDRKSSLCKKKSKMLQVDDGKAPRIIDEGPTTRKDVEVIQTGPLPVSFQPVEDTSTGKGLHHSLGSYLVEQRYDRRYIPQVEDGLLNLLPWHEGTSKVDEVMRNDVETTYVANSRVPSKSTSYPFLGKELHGELSSRLATYGMPVLNEKRKYSPQVGEASHSQMQQREICGASNGQKSVRVKEHSAVCRQHGDQITDKVSEPGALDDIPMEIVELMAKNQYERCLDNAENSRHLVEMTNEARNGQIIDYSKVYGFEKFRILEETSQKRKPHAKIGKNGITMRKNVGPTKKKSVDYFSHIDGNHFNMSHLGHTHGPTGISTFSQSQKKSPGRVQFPATGSSRCSCAQNCKWNGDMGHGFSHTGMQMGACNTCQTISQSSEEAARLWSSMMPNHMPLAYSIPQKAAAQPTSVDMLSHCSSSLHKGNVNRDPDLKFLNLNSTSLEKHTQKIGSENLGRRNAEYPLANKHNGIGLHQNLVGSLDLYSNETIPAMHLLSLMDARMQSGAAFNMGGNSKLLERPCPRDQTSKEYSRLENSVYKASNSMKHLSSEYYGKTHRPAKSHDCFLVNPAVGPSTSSFQHDKGLERTTDFTGQVSLSSQKKEKVHSCSTTQSRGRKPQKSVLAHGGSGKNHGAISVHNICRGLLDSSGSLVFPLQCHTTENSTQKLETRQSNGTFWPPKSSLESTHCSINRNPADFSMPEVGNEYMIKGEDLRFGKLIPFEMRPSLINLEQHKRRRNFKHATEKEHVRRRIS</sequence>
<feature type="compositionally biased region" description="Basic and acidic residues" evidence="1">
    <location>
        <begin position="356"/>
        <end position="365"/>
    </location>
</feature>
<dbReference type="EMBL" id="JAEACU010000006">
    <property type="protein sequence ID" value="KAH7524199.1"/>
    <property type="molecule type" value="Genomic_DNA"/>
</dbReference>
<protein>
    <recommendedName>
        <fullName evidence="4">Protein EMBRYONIC FLOWER 1-like</fullName>
    </recommendedName>
</protein>
<feature type="region of interest" description="Disordered" evidence="1">
    <location>
        <begin position="1163"/>
        <end position="1200"/>
    </location>
</feature>
<dbReference type="PANTHER" id="PTHR35504:SF1">
    <property type="entry name" value="PROTEIN EMBRYONIC FLOWER 1"/>
    <property type="match status" value="1"/>
</dbReference>
<proteinExistence type="predicted"/>
<evidence type="ECO:0000256" key="1">
    <source>
        <dbReference type="SAM" id="MobiDB-lite"/>
    </source>
</evidence>
<name>A0A978V8G4_ZIZJJ</name>
<reference evidence="2" key="1">
    <citation type="journal article" date="2021" name="Front. Plant Sci.">
        <title>Chromosome-Scale Genome Assembly for Chinese Sour Jujube and Insights Into Its Genome Evolution and Domestication Signature.</title>
        <authorList>
            <person name="Shen L.-Y."/>
            <person name="Luo H."/>
            <person name="Wang X.-L."/>
            <person name="Wang X.-M."/>
            <person name="Qiu X.-J."/>
            <person name="Liu H."/>
            <person name="Zhou S.-S."/>
            <person name="Jia K.-H."/>
            <person name="Nie S."/>
            <person name="Bao Y.-T."/>
            <person name="Zhang R.-G."/>
            <person name="Yun Q.-Z."/>
            <person name="Chai Y.-H."/>
            <person name="Lu J.-Y."/>
            <person name="Li Y."/>
            <person name="Zhao S.-W."/>
            <person name="Mao J.-F."/>
            <person name="Jia S.-G."/>
            <person name="Mao Y.-M."/>
        </authorList>
    </citation>
    <scope>NUCLEOTIDE SEQUENCE</scope>
    <source>
        <strain evidence="2">AT0</strain>
        <tissue evidence="2">Leaf</tissue>
    </source>
</reference>
<dbReference type="InterPro" id="IPR034583">
    <property type="entry name" value="EMF1"/>
</dbReference>
<dbReference type="GO" id="GO:0009910">
    <property type="term" value="P:negative regulation of flower development"/>
    <property type="evidence" value="ECO:0007669"/>
    <property type="project" value="InterPro"/>
</dbReference>
<dbReference type="OrthoDB" id="754229at2759"/>
<dbReference type="PANTHER" id="PTHR35504">
    <property type="entry name" value="PROTEIN EMBRYONIC FLOWER 1"/>
    <property type="match status" value="1"/>
</dbReference>
<dbReference type="GO" id="GO:0045892">
    <property type="term" value="P:negative regulation of DNA-templated transcription"/>
    <property type="evidence" value="ECO:0007669"/>
    <property type="project" value="InterPro"/>
</dbReference>
<accession>A0A978V8G4</accession>
<feature type="region of interest" description="Disordered" evidence="1">
    <location>
        <begin position="443"/>
        <end position="464"/>
    </location>
</feature>
<evidence type="ECO:0008006" key="4">
    <source>
        <dbReference type="Google" id="ProtNLM"/>
    </source>
</evidence>
<feature type="region of interest" description="Disordered" evidence="1">
    <location>
        <begin position="353"/>
        <end position="373"/>
    </location>
</feature>
<gene>
    <name evidence="2" type="ORF">FEM48_Zijuj06G0093900</name>
</gene>
<dbReference type="Proteomes" id="UP000813462">
    <property type="component" value="Unassembled WGS sequence"/>
</dbReference>
<evidence type="ECO:0000313" key="3">
    <source>
        <dbReference type="Proteomes" id="UP000813462"/>
    </source>
</evidence>
<dbReference type="GO" id="GO:0048367">
    <property type="term" value="P:shoot system development"/>
    <property type="evidence" value="ECO:0007669"/>
    <property type="project" value="InterPro"/>
</dbReference>
<comment type="caution">
    <text evidence="2">The sequence shown here is derived from an EMBL/GenBank/DDBJ whole genome shotgun (WGS) entry which is preliminary data.</text>
</comment>
<evidence type="ECO:0000313" key="2">
    <source>
        <dbReference type="EMBL" id="KAH7524199.1"/>
    </source>
</evidence>
<organism evidence="2 3">
    <name type="scientific">Ziziphus jujuba var. spinosa</name>
    <dbReference type="NCBI Taxonomy" id="714518"/>
    <lineage>
        <taxon>Eukaryota</taxon>
        <taxon>Viridiplantae</taxon>
        <taxon>Streptophyta</taxon>
        <taxon>Embryophyta</taxon>
        <taxon>Tracheophyta</taxon>
        <taxon>Spermatophyta</taxon>
        <taxon>Magnoliopsida</taxon>
        <taxon>eudicotyledons</taxon>
        <taxon>Gunneridae</taxon>
        <taxon>Pentapetalae</taxon>
        <taxon>rosids</taxon>
        <taxon>fabids</taxon>
        <taxon>Rosales</taxon>
        <taxon>Rhamnaceae</taxon>
        <taxon>Paliureae</taxon>
        <taxon>Ziziphus</taxon>
    </lineage>
</organism>